<comment type="similarity">
    <text evidence="2">Belongs to the beta-class carbonic anhydrase family.</text>
</comment>
<evidence type="ECO:0000256" key="12">
    <source>
        <dbReference type="SAM" id="Phobius"/>
    </source>
</evidence>
<evidence type="ECO:0000256" key="11">
    <source>
        <dbReference type="SAM" id="MobiDB-lite"/>
    </source>
</evidence>
<evidence type="ECO:0000256" key="5">
    <source>
        <dbReference type="ARBA" id="ARBA00022833"/>
    </source>
</evidence>
<comment type="caution">
    <text evidence="14">The sequence shown here is derived from an EMBL/GenBank/DDBJ whole genome shotgun (WGS) entry which is preliminary data.</text>
</comment>
<comment type="catalytic activity">
    <reaction evidence="10">
        <text>hydrogencarbonate + H(+) = CO2 + H2O</text>
        <dbReference type="Rhea" id="RHEA:10748"/>
        <dbReference type="ChEBI" id="CHEBI:15377"/>
        <dbReference type="ChEBI" id="CHEBI:15378"/>
        <dbReference type="ChEBI" id="CHEBI:16526"/>
        <dbReference type="ChEBI" id="CHEBI:17544"/>
        <dbReference type="EC" id="4.2.1.1"/>
    </reaction>
</comment>
<sequence>MTLNTGQKSDQQGGDAVPWWRTVLRYDVPASLVVFLVAVPLSLGIALASGAPVVAGLIAAVVGGIVAGAAGGSPLQVSGPAAGLTVIMAETITQFGWAVTCAITVAAGLLQVLFGLSRVARAALAISPAIVHGMLAGIGITIVLGQLHIVLGGDSNSSAVDNIVQLPGQLVDLHGPATFLGLLTLGILLAWSKLPAAVRKVPAPLAAIVLVTVLAALTGAPAERVELPSSVLDIRFAPELPSGGWADVAVAVLTIALIASIESLLSAVAVDKMHTGRRGNFDRELIGQGLGNVTSGVLGGLPITGVIVRSSTNVAAGARTRASAILHGAWVLLFTALLATLIESIPLAALAGLLVHVGAKLVNTAHIREVLRHGDLSLYVVTVAGVVLIDLLSGVLIGVGLSVLLMLHRTMWSGVHSEGEGDTRRIVIEGALTFLSVPRLSAVLNGLPERATVTLELVVDYLDHAAFDCLHSWQEAHERAGGRVIVDEIGNPWFGRGKDGSPIVRKDRAGAAVPRWLAPWSEWMARDGAAEEASPEVAIPDQRHTPSRPTPLRRGTSEFQTRTAPLVRGTMSRLAAGQHPHTLFITCADARIVPNVITTSGPGDMFTVRNVGNLVPPHETHAGDGAAVWSSVEFAVGVLGVSEIVVCGHSSCGAMRALLDGAPEGLPGLARWLEQGAAGPARRREAGPVRLDGAEPAHSGDALALHNVFAQLDHLRESPLVRAAVERGELTLTGMYLDLGSAQVYLLDPASGDFEPADVRGAAQAR</sequence>
<evidence type="ECO:0000256" key="10">
    <source>
        <dbReference type="ARBA" id="ARBA00048348"/>
    </source>
</evidence>
<feature type="domain" description="SLC26A/SulP transporter" evidence="13">
    <location>
        <begin position="24"/>
        <end position="381"/>
    </location>
</feature>
<evidence type="ECO:0000256" key="7">
    <source>
        <dbReference type="ARBA" id="ARBA00023136"/>
    </source>
</evidence>
<reference evidence="15" key="1">
    <citation type="journal article" date="2019" name="Int. J. Syst. Evol. Microbiol.">
        <title>The Global Catalogue of Microorganisms (GCM) 10K type strain sequencing project: providing services to taxonomists for standard genome sequencing and annotation.</title>
        <authorList>
            <consortium name="The Broad Institute Genomics Platform"/>
            <consortium name="The Broad Institute Genome Sequencing Center for Infectious Disease"/>
            <person name="Wu L."/>
            <person name="Ma J."/>
        </authorList>
    </citation>
    <scope>NUCLEOTIDE SEQUENCE [LARGE SCALE GENOMIC DNA]</scope>
    <source>
        <strain evidence="15">JCM 13023</strain>
    </source>
</reference>
<dbReference type="SUPFAM" id="SSF53056">
    <property type="entry name" value="beta-carbonic anhydrase, cab"/>
    <property type="match status" value="1"/>
</dbReference>
<gene>
    <name evidence="14" type="ORF">GCM10009676_24390</name>
</gene>
<feature type="transmembrane region" description="Helical" evidence="12">
    <location>
        <begin position="203"/>
        <end position="222"/>
    </location>
</feature>
<keyword evidence="4 12" id="KW-0812">Transmembrane</keyword>
<proteinExistence type="inferred from homology"/>
<dbReference type="InterPro" id="IPR036874">
    <property type="entry name" value="Carbonic_anhydrase_sf"/>
</dbReference>
<feature type="region of interest" description="Disordered" evidence="11">
    <location>
        <begin position="529"/>
        <end position="562"/>
    </location>
</feature>
<feature type="transmembrane region" description="Helical" evidence="12">
    <location>
        <begin position="376"/>
        <end position="407"/>
    </location>
</feature>
<keyword evidence="7 12" id="KW-0472">Membrane</keyword>
<feature type="transmembrane region" description="Helical" evidence="12">
    <location>
        <begin position="173"/>
        <end position="191"/>
    </location>
</feature>
<comment type="function">
    <text evidence="9">Catalyzes the reversible hydration of carbon dioxide to form bicarbonate.</text>
</comment>
<evidence type="ECO:0000256" key="1">
    <source>
        <dbReference type="ARBA" id="ARBA00004141"/>
    </source>
</evidence>
<feature type="transmembrane region" description="Helical" evidence="12">
    <location>
        <begin position="329"/>
        <end position="356"/>
    </location>
</feature>
<evidence type="ECO:0000256" key="6">
    <source>
        <dbReference type="ARBA" id="ARBA00022989"/>
    </source>
</evidence>
<dbReference type="InterPro" id="IPR001765">
    <property type="entry name" value="Carbonic_anhydrase"/>
</dbReference>
<evidence type="ECO:0000256" key="8">
    <source>
        <dbReference type="ARBA" id="ARBA00023239"/>
    </source>
</evidence>
<keyword evidence="6 12" id="KW-1133">Transmembrane helix</keyword>
<accession>A0ABP4GVA7</accession>
<feature type="transmembrane region" description="Helical" evidence="12">
    <location>
        <begin position="54"/>
        <end position="75"/>
    </location>
</feature>
<dbReference type="RefSeq" id="WP_253862297.1">
    <property type="nucleotide sequence ID" value="NZ_BAAALN010000006.1"/>
</dbReference>
<organism evidence="14 15">
    <name type="scientific">Prauserella halophila</name>
    <dbReference type="NCBI Taxonomy" id="185641"/>
    <lineage>
        <taxon>Bacteria</taxon>
        <taxon>Bacillati</taxon>
        <taxon>Actinomycetota</taxon>
        <taxon>Actinomycetes</taxon>
        <taxon>Pseudonocardiales</taxon>
        <taxon>Pseudonocardiaceae</taxon>
        <taxon>Prauserella</taxon>
    </lineage>
</organism>
<evidence type="ECO:0000256" key="4">
    <source>
        <dbReference type="ARBA" id="ARBA00022692"/>
    </source>
</evidence>
<feature type="transmembrane region" description="Helical" evidence="12">
    <location>
        <begin position="129"/>
        <end position="153"/>
    </location>
</feature>
<feature type="transmembrane region" description="Helical" evidence="12">
    <location>
        <begin position="95"/>
        <end position="117"/>
    </location>
</feature>
<dbReference type="Gene3D" id="3.40.1050.10">
    <property type="entry name" value="Carbonic anhydrase"/>
    <property type="match status" value="1"/>
</dbReference>
<comment type="subcellular location">
    <subcellularLocation>
        <location evidence="1">Membrane</location>
        <topology evidence="1">Multi-pass membrane protein</topology>
    </subcellularLocation>
</comment>
<dbReference type="PROSITE" id="PS00705">
    <property type="entry name" value="PROK_CO2_ANHYDRASE_2"/>
    <property type="match status" value="1"/>
</dbReference>
<feature type="transmembrane region" description="Helical" evidence="12">
    <location>
        <begin position="28"/>
        <end position="47"/>
    </location>
</feature>
<dbReference type="PANTHER" id="PTHR11814">
    <property type="entry name" value="SULFATE TRANSPORTER"/>
    <property type="match status" value="1"/>
</dbReference>
<evidence type="ECO:0000259" key="13">
    <source>
        <dbReference type="Pfam" id="PF00916"/>
    </source>
</evidence>
<evidence type="ECO:0000256" key="3">
    <source>
        <dbReference type="ARBA" id="ARBA00012925"/>
    </source>
</evidence>
<dbReference type="InterPro" id="IPR001902">
    <property type="entry name" value="SLC26A/SulP_fam"/>
</dbReference>
<dbReference type="EC" id="4.2.1.1" evidence="3"/>
<feature type="transmembrane region" description="Helical" evidence="12">
    <location>
        <begin position="248"/>
        <end position="270"/>
    </location>
</feature>
<evidence type="ECO:0000256" key="9">
    <source>
        <dbReference type="ARBA" id="ARBA00024993"/>
    </source>
</evidence>
<dbReference type="SMART" id="SM00947">
    <property type="entry name" value="Pro_CA"/>
    <property type="match status" value="1"/>
</dbReference>
<keyword evidence="5" id="KW-0862">Zinc</keyword>
<evidence type="ECO:0000313" key="15">
    <source>
        <dbReference type="Proteomes" id="UP001500653"/>
    </source>
</evidence>
<evidence type="ECO:0000313" key="14">
    <source>
        <dbReference type="EMBL" id="GAA1238912.1"/>
    </source>
</evidence>
<dbReference type="Proteomes" id="UP001500653">
    <property type="component" value="Unassembled WGS sequence"/>
</dbReference>
<dbReference type="EMBL" id="BAAALN010000006">
    <property type="protein sequence ID" value="GAA1238912.1"/>
    <property type="molecule type" value="Genomic_DNA"/>
</dbReference>
<evidence type="ECO:0000256" key="2">
    <source>
        <dbReference type="ARBA" id="ARBA00006217"/>
    </source>
</evidence>
<keyword evidence="15" id="KW-1185">Reference proteome</keyword>
<dbReference type="InterPro" id="IPR015892">
    <property type="entry name" value="Carbonic_anhydrase_CS"/>
</dbReference>
<protein>
    <recommendedName>
        <fullName evidence="3">carbonic anhydrase</fullName>
        <ecNumber evidence="3">4.2.1.1</ecNumber>
    </recommendedName>
</protein>
<dbReference type="Pfam" id="PF00484">
    <property type="entry name" value="Pro_CA"/>
    <property type="match status" value="1"/>
</dbReference>
<name>A0ABP4GVA7_9PSEU</name>
<dbReference type="Pfam" id="PF00916">
    <property type="entry name" value="Sulfate_transp"/>
    <property type="match status" value="1"/>
</dbReference>
<dbReference type="InterPro" id="IPR011547">
    <property type="entry name" value="SLC26A/SulP_dom"/>
</dbReference>
<keyword evidence="8" id="KW-0456">Lyase</keyword>